<organism evidence="4 5">
    <name type="scientific">Skermanella stibiiresistens SB22</name>
    <dbReference type="NCBI Taxonomy" id="1385369"/>
    <lineage>
        <taxon>Bacteria</taxon>
        <taxon>Pseudomonadati</taxon>
        <taxon>Pseudomonadota</taxon>
        <taxon>Alphaproteobacteria</taxon>
        <taxon>Rhodospirillales</taxon>
        <taxon>Azospirillaceae</taxon>
        <taxon>Skermanella</taxon>
    </lineage>
</organism>
<evidence type="ECO:0008006" key="6">
    <source>
        <dbReference type="Google" id="ProtNLM"/>
    </source>
</evidence>
<dbReference type="STRING" id="1385369.N825_34430"/>
<dbReference type="EMBL" id="AVFL01000071">
    <property type="protein sequence ID" value="EWY35776.1"/>
    <property type="molecule type" value="Genomic_DNA"/>
</dbReference>
<proteinExistence type="predicted"/>
<feature type="region of interest" description="Disordered" evidence="2">
    <location>
        <begin position="33"/>
        <end position="134"/>
    </location>
</feature>
<evidence type="ECO:0000256" key="1">
    <source>
        <dbReference type="ARBA" id="ARBA00022729"/>
    </source>
</evidence>
<dbReference type="PROSITE" id="PS00134">
    <property type="entry name" value="TRYPSIN_HIS"/>
    <property type="match status" value="1"/>
</dbReference>
<dbReference type="AlphaFoldDB" id="W9GSY2"/>
<comment type="caution">
    <text evidence="4">The sequence shown here is derived from an EMBL/GenBank/DDBJ whole genome shotgun (WGS) entry which is preliminary data.</text>
</comment>
<feature type="compositionally biased region" description="Low complexity" evidence="2">
    <location>
        <begin position="33"/>
        <end position="51"/>
    </location>
</feature>
<dbReference type="InterPro" id="IPR018114">
    <property type="entry name" value="TRYPSIN_HIS"/>
</dbReference>
<dbReference type="GO" id="GO:0004252">
    <property type="term" value="F:serine-type endopeptidase activity"/>
    <property type="evidence" value="ECO:0007669"/>
    <property type="project" value="InterPro"/>
</dbReference>
<feature type="chain" id="PRO_5004920574" description="Serine protease" evidence="3">
    <location>
        <begin position="33"/>
        <end position="394"/>
    </location>
</feature>
<dbReference type="PANTHER" id="PTHR15462">
    <property type="entry name" value="SERINE PROTEASE"/>
    <property type="match status" value="1"/>
</dbReference>
<keyword evidence="1 3" id="KW-0732">Signal</keyword>
<evidence type="ECO:0000313" key="4">
    <source>
        <dbReference type="EMBL" id="EWY35776.1"/>
    </source>
</evidence>
<accession>W9GSY2</accession>
<dbReference type="Proteomes" id="UP000019486">
    <property type="component" value="Unassembled WGS sequence"/>
</dbReference>
<dbReference type="SUPFAM" id="SSF50494">
    <property type="entry name" value="Trypsin-like serine proteases"/>
    <property type="match status" value="1"/>
</dbReference>
<feature type="compositionally biased region" description="Polar residues" evidence="2">
    <location>
        <begin position="122"/>
        <end position="134"/>
    </location>
</feature>
<evidence type="ECO:0000256" key="2">
    <source>
        <dbReference type="SAM" id="MobiDB-lite"/>
    </source>
</evidence>
<dbReference type="InterPro" id="IPR050966">
    <property type="entry name" value="Glutamyl_endopeptidase"/>
</dbReference>
<dbReference type="PANTHER" id="PTHR15462:SF19">
    <property type="entry name" value="PEPTIDASE S1 DOMAIN-CONTAINING PROTEIN"/>
    <property type="match status" value="1"/>
</dbReference>
<keyword evidence="5" id="KW-1185">Reference proteome</keyword>
<feature type="signal peptide" evidence="3">
    <location>
        <begin position="1"/>
        <end position="32"/>
    </location>
</feature>
<protein>
    <recommendedName>
        <fullName evidence="6">Serine protease</fullName>
    </recommendedName>
</protein>
<dbReference type="PATRIC" id="fig|1385369.3.peg.7173"/>
<dbReference type="InterPro" id="IPR009003">
    <property type="entry name" value="Peptidase_S1_PA"/>
</dbReference>
<reference evidence="4 5" key="1">
    <citation type="submission" date="2013-08" db="EMBL/GenBank/DDBJ databases">
        <title>The genome sequence of Skermanella stibiiresistens.</title>
        <authorList>
            <person name="Zhu W."/>
            <person name="Wang G."/>
        </authorList>
    </citation>
    <scope>NUCLEOTIDE SEQUENCE [LARGE SCALE GENOMIC DNA]</scope>
    <source>
        <strain evidence="4 5">SB22</strain>
    </source>
</reference>
<sequence>MMSDAANPTSLYRLALAALLTLPLGLPLTVQAQQQQSGTSSPPTASEAASTQNYWTPDRLRSAQPPQLPSPATPGPQGMPQGSQVQAPELTRRPSQTEQGEGSPPSVDPGESLRRPLGFEPSQETPSSRGNTTEATSSFGAFFTTSRVFPDTATVVYPYVTAGKLFFRDPRTNQNFVCSASVLRPRIVVTAGHCVTHPSTDAAQRYFHTNFLFVPAFNNGTAPYGSWTSSQQWVLNAWHLSNGSVPNSGDVAFLIMNDQPVAGQTQRIGNVTGWLGWRTQALSRNHVTMLGYPCNLDSCTRMQETNAGTFADGGSNTFIYGSAMRGGASGGPWIQDFGVAAAGSPPGTLALNYLVAVTSYGPTATEPKYLGASILDSNFVNVLNSACSASPDNC</sequence>
<name>W9GSY2_9PROT</name>
<evidence type="ECO:0000313" key="5">
    <source>
        <dbReference type="Proteomes" id="UP000019486"/>
    </source>
</evidence>
<dbReference type="GO" id="GO:0006508">
    <property type="term" value="P:proteolysis"/>
    <property type="evidence" value="ECO:0007669"/>
    <property type="project" value="InterPro"/>
</dbReference>
<gene>
    <name evidence="4" type="ORF">N825_34430</name>
</gene>
<evidence type="ECO:0000256" key="3">
    <source>
        <dbReference type="SAM" id="SignalP"/>
    </source>
</evidence>
<dbReference type="Gene3D" id="2.40.10.10">
    <property type="entry name" value="Trypsin-like serine proteases"/>
    <property type="match status" value="2"/>
</dbReference>
<dbReference type="InterPro" id="IPR043504">
    <property type="entry name" value="Peptidase_S1_PA_chymotrypsin"/>
</dbReference>